<evidence type="ECO:0000313" key="2">
    <source>
        <dbReference type="Proteomes" id="UP000030669"/>
    </source>
</evidence>
<dbReference type="OrthoDB" id="3041441at2759"/>
<dbReference type="OMA" id="WYIDEIV"/>
<evidence type="ECO:0008006" key="3">
    <source>
        <dbReference type="Google" id="ProtNLM"/>
    </source>
</evidence>
<dbReference type="KEGG" id="gtr:GLOTRDRAFT_92273"/>
<dbReference type="Proteomes" id="UP000030669">
    <property type="component" value="Unassembled WGS sequence"/>
</dbReference>
<evidence type="ECO:0000313" key="1">
    <source>
        <dbReference type="EMBL" id="EPQ57137.1"/>
    </source>
</evidence>
<dbReference type="InterPro" id="IPR032675">
    <property type="entry name" value="LRR_dom_sf"/>
</dbReference>
<dbReference type="AlphaFoldDB" id="S7QCR0"/>
<accession>S7QCR0</accession>
<gene>
    <name evidence="1" type="ORF">GLOTRDRAFT_92273</name>
</gene>
<protein>
    <recommendedName>
        <fullName evidence="3">F-box domain-containing protein</fullName>
    </recommendedName>
</protein>
<dbReference type="RefSeq" id="XP_007864284.1">
    <property type="nucleotide sequence ID" value="XM_007866093.1"/>
</dbReference>
<proteinExistence type="predicted"/>
<keyword evidence="2" id="KW-1185">Reference proteome</keyword>
<dbReference type="HOGENOM" id="CLU_021164_3_0_1"/>
<dbReference type="EMBL" id="KB469299">
    <property type="protein sequence ID" value="EPQ57137.1"/>
    <property type="molecule type" value="Genomic_DNA"/>
</dbReference>
<organism evidence="1 2">
    <name type="scientific">Gloeophyllum trabeum (strain ATCC 11539 / FP-39264 / Madison 617)</name>
    <name type="common">Brown rot fungus</name>
    <dbReference type="NCBI Taxonomy" id="670483"/>
    <lineage>
        <taxon>Eukaryota</taxon>
        <taxon>Fungi</taxon>
        <taxon>Dikarya</taxon>
        <taxon>Basidiomycota</taxon>
        <taxon>Agaricomycotina</taxon>
        <taxon>Agaricomycetes</taxon>
        <taxon>Gloeophyllales</taxon>
        <taxon>Gloeophyllaceae</taxon>
        <taxon>Gloeophyllum</taxon>
    </lineage>
</organism>
<name>S7QCR0_GLOTA</name>
<dbReference type="GeneID" id="19309373"/>
<dbReference type="Gene3D" id="3.80.10.10">
    <property type="entry name" value="Ribonuclease Inhibitor"/>
    <property type="match status" value="1"/>
</dbReference>
<sequence>MHRCLTVREVVLEICRVLKTFQDDSDEYKPSKDLAGIARSCRALSDPALDVLWEELDYSFQLQHLLPVYGEDYRRPDEVYAIDHDITPEEWLRFDFYAHRVRRLNFRVTVEDYEYDTRRPRLSLTMYLSQLRRKPLLPFLRTLECTLDLGQPFEGHHLRPFLTPSLRQVLIKRWEWTCDRPVTWSDWSPGGSRHYADQRHTCLIMEDFICVLVRTAPLLESIHIPELRHLKSLHLQCSLYRPSIEIQTFEDLSTLDSLNKIRLDISGFKEGDFDGWIGFPALKEVLIYNGDPVIALKFLDVLSTSTLEVFYVGCDPHPEDAGGWRREECISICDKLASRWSGTLTAVRFALPIWGSSEGGDHALTNSLGAAQRLSTLMIEMSLSSLGESVDVIAQTWPRLQNLIIPCEDCTMPELASIALHCPNLRKLEVECIILTAVVAYSGTYRLCGPRRA</sequence>
<reference evidence="1 2" key="1">
    <citation type="journal article" date="2012" name="Science">
        <title>The Paleozoic origin of enzymatic lignin decomposition reconstructed from 31 fungal genomes.</title>
        <authorList>
            <person name="Floudas D."/>
            <person name="Binder M."/>
            <person name="Riley R."/>
            <person name="Barry K."/>
            <person name="Blanchette R.A."/>
            <person name="Henrissat B."/>
            <person name="Martinez A.T."/>
            <person name="Otillar R."/>
            <person name="Spatafora J.W."/>
            <person name="Yadav J.S."/>
            <person name="Aerts A."/>
            <person name="Benoit I."/>
            <person name="Boyd A."/>
            <person name="Carlson A."/>
            <person name="Copeland A."/>
            <person name="Coutinho P.M."/>
            <person name="de Vries R.P."/>
            <person name="Ferreira P."/>
            <person name="Findley K."/>
            <person name="Foster B."/>
            <person name="Gaskell J."/>
            <person name="Glotzer D."/>
            <person name="Gorecki P."/>
            <person name="Heitman J."/>
            <person name="Hesse C."/>
            <person name="Hori C."/>
            <person name="Igarashi K."/>
            <person name="Jurgens J.A."/>
            <person name="Kallen N."/>
            <person name="Kersten P."/>
            <person name="Kohler A."/>
            <person name="Kuees U."/>
            <person name="Kumar T.K.A."/>
            <person name="Kuo A."/>
            <person name="LaButti K."/>
            <person name="Larrondo L.F."/>
            <person name="Lindquist E."/>
            <person name="Ling A."/>
            <person name="Lombard V."/>
            <person name="Lucas S."/>
            <person name="Lundell T."/>
            <person name="Martin R."/>
            <person name="McLaughlin D.J."/>
            <person name="Morgenstern I."/>
            <person name="Morin E."/>
            <person name="Murat C."/>
            <person name="Nagy L.G."/>
            <person name="Nolan M."/>
            <person name="Ohm R.A."/>
            <person name="Patyshakuliyeva A."/>
            <person name="Rokas A."/>
            <person name="Ruiz-Duenas F.J."/>
            <person name="Sabat G."/>
            <person name="Salamov A."/>
            <person name="Samejima M."/>
            <person name="Schmutz J."/>
            <person name="Slot J.C."/>
            <person name="St John F."/>
            <person name="Stenlid J."/>
            <person name="Sun H."/>
            <person name="Sun S."/>
            <person name="Syed K."/>
            <person name="Tsang A."/>
            <person name="Wiebenga A."/>
            <person name="Young D."/>
            <person name="Pisabarro A."/>
            <person name="Eastwood D.C."/>
            <person name="Martin F."/>
            <person name="Cullen D."/>
            <person name="Grigoriev I.V."/>
            <person name="Hibbett D.S."/>
        </authorList>
    </citation>
    <scope>NUCLEOTIDE SEQUENCE [LARGE SCALE GENOMIC DNA]</scope>
    <source>
        <strain evidence="1 2">ATCC 11539</strain>
    </source>
</reference>